<evidence type="ECO:0000256" key="6">
    <source>
        <dbReference type="ARBA" id="ARBA00023110"/>
    </source>
</evidence>
<dbReference type="SUPFAM" id="SSF54928">
    <property type="entry name" value="RNA-binding domain, RBD"/>
    <property type="match status" value="1"/>
</dbReference>
<evidence type="ECO:0000313" key="15">
    <source>
        <dbReference type="EMBL" id="JAS36300.1"/>
    </source>
</evidence>
<feature type="compositionally biased region" description="Basic residues" evidence="10">
    <location>
        <begin position="688"/>
        <end position="711"/>
    </location>
</feature>
<dbReference type="AlphaFoldDB" id="A0A1B6EEJ4"/>
<comment type="function">
    <text evidence="2">PPIases accelerate the folding of proteins. It catalyzes the cis-trans isomerization of proline imidic peptide bonds in oligopeptides.</text>
</comment>
<accession>A0A1B6EEJ4</accession>
<dbReference type="InterPro" id="IPR000504">
    <property type="entry name" value="RRM_dom"/>
</dbReference>
<evidence type="ECO:0000313" key="14">
    <source>
        <dbReference type="EMBL" id="JAS23982.1"/>
    </source>
</evidence>
<evidence type="ECO:0000256" key="9">
    <source>
        <dbReference type="PROSITE-ProRule" id="PRU00176"/>
    </source>
</evidence>
<dbReference type="GO" id="GO:0003755">
    <property type="term" value="F:peptidyl-prolyl cis-trans isomerase activity"/>
    <property type="evidence" value="ECO:0007669"/>
    <property type="project" value="UniProtKB-KW"/>
</dbReference>
<feature type="compositionally biased region" description="Basic and acidic residues" evidence="10">
    <location>
        <begin position="782"/>
        <end position="792"/>
    </location>
</feature>
<comment type="subcellular location">
    <subcellularLocation>
        <location evidence="3">Nucleus</location>
    </subcellularLocation>
</comment>
<feature type="compositionally biased region" description="Basic and acidic residues" evidence="10">
    <location>
        <begin position="334"/>
        <end position="396"/>
    </location>
</feature>
<evidence type="ECO:0000256" key="5">
    <source>
        <dbReference type="ARBA" id="ARBA00022884"/>
    </source>
</evidence>
<keyword evidence="8" id="KW-0539">Nucleus</keyword>
<dbReference type="GO" id="GO:0003723">
    <property type="term" value="F:RNA binding"/>
    <property type="evidence" value="ECO:0007669"/>
    <property type="project" value="UniProtKB-UniRule"/>
</dbReference>
<dbReference type="GO" id="GO:0005634">
    <property type="term" value="C:nucleus"/>
    <property type="evidence" value="ECO:0007669"/>
    <property type="project" value="UniProtKB-SubCell"/>
</dbReference>
<dbReference type="FunFam" id="2.40.100.10:FF:000015">
    <property type="entry name" value="Peptidyl-prolyl cis-trans isomerase"/>
    <property type="match status" value="1"/>
</dbReference>
<name>A0A1B6EEJ4_9HEMI</name>
<dbReference type="PANTHER" id="PTHR45843:SF1">
    <property type="entry name" value="PEPTIDYL-PROLYL CIS-TRANS ISOMERASE-LIKE 4"/>
    <property type="match status" value="1"/>
</dbReference>
<dbReference type="CDD" id="cd12235">
    <property type="entry name" value="RRM_PPIL4"/>
    <property type="match status" value="1"/>
</dbReference>
<evidence type="ECO:0000256" key="2">
    <source>
        <dbReference type="ARBA" id="ARBA00002388"/>
    </source>
</evidence>
<organism evidence="15">
    <name type="scientific">Clastoptera arizonana</name>
    <name type="common">Arizona spittle bug</name>
    <dbReference type="NCBI Taxonomy" id="38151"/>
    <lineage>
        <taxon>Eukaryota</taxon>
        <taxon>Metazoa</taxon>
        <taxon>Ecdysozoa</taxon>
        <taxon>Arthropoda</taxon>
        <taxon>Hexapoda</taxon>
        <taxon>Insecta</taxon>
        <taxon>Pterygota</taxon>
        <taxon>Neoptera</taxon>
        <taxon>Paraneoptera</taxon>
        <taxon>Hemiptera</taxon>
        <taxon>Auchenorrhyncha</taxon>
        <taxon>Cercopoidea</taxon>
        <taxon>Clastopteridae</taxon>
        <taxon>Clastoptera</taxon>
    </lineage>
</organism>
<dbReference type="CDD" id="cd01921">
    <property type="entry name" value="cyclophilin_RRM"/>
    <property type="match status" value="1"/>
</dbReference>
<feature type="compositionally biased region" description="Polar residues" evidence="10">
    <location>
        <begin position="546"/>
        <end position="555"/>
    </location>
</feature>
<dbReference type="InterPro" id="IPR035542">
    <property type="entry name" value="CRIP"/>
</dbReference>
<sequence>MAVVIETTIGDITIDLYVERRPQTCKNFLKLCKIKYYNFCLFHSIQSNFLAQTGDPTGTGTGGESVFGIVYGDGAKFFEAESIPKIKHSKPGLLSMVNCGENMLGSQFFITLGADLQSLDEHCIFAEVVDGHDVLLKLNSAICDNQHRPYVDIRITHTVILQDPFEDPSGLIVPDMSPEPVHSKLTNGRIGADEKIDETEGLTVAEVEEMKQEREAKARATILEIVGDLPDAEMAPPENVLFVCKLNPVTNDDDLQTLFSRFGRVKSCEVIRDPKTGDSLQYAFVEFEDKKACEAAYFKMDNVLIDDRRIHVDFSQSVAKMRWRGKGRGVDYFDKDPDKERVASSSYRNEESRSHSSSRRDHYQDKERRHHSREADDKRRRRDDESDRYKSDYRKSDNKHRREERRRDDNSKKQEDRRYDDSKRREYDSRKRDDDNRKRDDEGRRRDEDSRRSDRRYDRKADDKRKESKKESERKRESEKYRDKKSNDDFVEKKDKTNRKLKEETNGNNLHVQENVVDDKIGNEHLDEQIVEKSNSNLDSLNENLTPLQDMSYQENNDDMKFDKEDKESINSSTQNSNFHNNQESNKSEQKLNKKLKRKQDYSEPKYKKKRRHSSSSESSSDSSDSSDSSSSSGSASSNYKHKGKHKMIVAKKYYQGGKLVKEIKKKRQHDSSDSESLSEDSSDSEYRRKKRNKKRKKVVVKVVRKRRKKTVSSDDSESGSSSSDENDRKIKKKKRRNSDKHLKKKRKHMKKRNRRSDHSSNSSDSESSEKKKTVSRKSKHVKEGSERPQSD</sequence>
<dbReference type="EC" id="5.2.1.8" evidence="4"/>
<keyword evidence="5 9" id="KW-0694">RNA-binding</keyword>
<protein>
    <recommendedName>
        <fullName evidence="4">peptidylprolyl isomerase</fullName>
        <ecNumber evidence="4">5.2.1.8</ecNumber>
    </recommendedName>
</protein>
<dbReference type="PANTHER" id="PTHR45843">
    <property type="entry name" value="PEPTIDYL-PROLYL CIS-TRANS ISOMERASE-LIKE 4"/>
    <property type="match status" value="1"/>
</dbReference>
<dbReference type="PROSITE" id="PS50102">
    <property type="entry name" value="RRM"/>
    <property type="match status" value="1"/>
</dbReference>
<feature type="compositionally biased region" description="Basic and acidic residues" evidence="10">
    <location>
        <begin position="405"/>
        <end position="505"/>
    </location>
</feature>
<dbReference type="InterPro" id="IPR035538">
    <property type="entry name" value="Cyclophilin_PPIL4"/>
</dbReference>
<keyword evidence="6" id="KW-0697">Rotamase</keyword>
<evidence type="ECO:0000256" key="8">
    <source>
        <dbReference type="ARBA" id="ARBA00023242"/>
    </source>
</evidence>
<evidence type="ECO:0000256" key="4">
    <source>
        <dbReference type="ARBA" id="ARBA00013194"/>
    </source>
</evidence>
<dbReference type="PRINTS" id="PR00153">
    <property type="entry name" value="CSAPPISMRASE"/>
</dbReference>
<dbReference type="Gene3D" id="3.30.70.330">
    <property type="match status" value="1"/>
</dbReference>
<dbReference type="FunFam" id="3.30.70.330:FF:000287">
    <property type="entry name" value="Peptidyl-prolyl cis-trans isomerase"/>
    <property type="match status" value="1"/>
</dbReference>
<dbReference type="Gene3D" id="2.40.100.10">
    <property type="entry name" value="Cyclophilin-like"/>
    <property type="match status" value="1"/>
</dbReference>
<reference evidence="15" key="1">
    <citation type="submission" date="2015-12" db="EMBL/GenBank/DDBJ databases">
        <title>De novo transcriptome assembly of four potential Pierce s Disease insect vectors from Arizona vineyards.</title>
        <authorList>
            <person name="Tassone E.E."/>
        </authorList>
    </citation>
    <scope>NUCLEOTIDE SEQUENCE</scope>
</reference>
<proteinExistence type="predicted"/>
<evidence type="ECO:0000256" key="3">
    <source>
        <dbReference type="ARBA" id="ARBA00004123"/>
    </source>
</evidence>
<feature type="compositionally biased region" description="Basic and acidic residues" evidence="10">
    <location>
        <begin position="517"/>
        <end position="531"/>
    </location>
</feature>
<evidence type="ECO:0000259" key="11">
    <source>
        <dbReference type="PROSITE" id="PS50072"/>
    </source>
</evidence>
<feature type="region of interest" description="Disordered" evidence="10">
    <location>
        <begin position="334"/>
        <end position="792"/>
    </location>
</feature>
<keyword evidence="7" id="KW-0413">Isomerase</keyword>
<dbReference type="InterPro" id="IPR012677">
    <property type="entry name" value="Nucleotide-bd_a/b_plait_sf"/>
</dbReference>
<feature type="compositionally biased region" description="Basic and acidic residues" evidence="10">
    <location>
        <begin position="558"/>
        <end position="569"/>
    </location>
</feature>
<feature type="compositionally biased region" description="Basic residues" evidence="10">
    <location>
        <begin position="640"/>
        <end position="650"/>
    </location>
</feature>
<feature type="compositionally biased region" description="Polar residues" evidence="10">
    <location>
        <begin position="570"/>
        <end position="585"/>
    </location>
</feature>
<feature type="domain" description="RRM" evidence="12">
    <location>
        <begin position="239"/>
        <end position="317"/>
    </location>
</feature>
<dbReference type="EMBL" id="GEDC01021327">
    <property type="protein sequence ID" value="JAS15971.1"/>
    <property type="molecule type" value="Transcribed_RNA"/>
</dbReference>
<dbReference type="EMBL" id="GEDC01000998">
    <property type="protein sequence ID" value="JAS36300.1"/>
    <property type="molecule type" value="Transcribed_RNA"/>
</dbReference>
<dbReference type="Pfam" id="PF00160">
    <property type="entry name" value="Pro_isomerase"/>
    <property type="match status" value="1"/>
</dbReference>
<dbReference type="InterPro" id="IPR029000">
    <property type="entry name" value="Cyclophilin-like_dom_sf"/>
</dbReference>
<dbReference type="Pfam" id="PF00076">
    <property type="entry name" value="RRM_1"/>
    <property type="match status" value="1"/>
</dbReference>
<gene>
    <name evidence="14" type="ORF">g.31724</name>
    <name evidence="13" type="ORF">g.31727</name>
    <name evidence="15" type="ORF">g.31730</name>
</gene>
<evidence type="ECO:0000256" key="7">
    <source>
        <dbReference type="ARBA" id="ARBA00023235"/>
    </source>
</evidence>
<feature type="domain" description="PPIase cyclophilin-type" evidence="11">
    <location>
        <begin position="1"/>
        <end position="160"/>
    </location>
</feature>
<feature type="compositionally biased region" description="Basic residues" evidence="10">
    <location>
        <begin position="730"/>
        <end position="756"/>
    </location>
</feature>
<dbReference type="PROSITE" id="PS50072">
    <property type="entry name" value="CSA_PPIASE_2"/>
    <property type="match status" value="1"/>
</dbReference>
<feature type="compositionally biased region" description="Low complexity" evidence="10">
    <location>
        <begin position="534"/>
        <end position="545"/>
    </location>
</feature>
<evidence type="ECO:0000256" key="10">
    <source>
        <dbReference type="SAM" id="MobiDB-lite"/>
    </source>
</evidence>
<evidence type="ECO:0000256" key="1">
    <source>
        <dbReference type="ARBA" id="ARBA00000971"/>
    </source>
</evidence>
<comment type="catalytic activity">
    <reaction evidence="1">
        <text>[protein]-peptidylproline (omega=180) = [protein]-peptidylproline (omega=0)</text>
        <dbReference type="Rhea" id="RHEA:16237"/>
        <dbReference type="Rhea" id="RHEA-COMP:10747"/>
        <dbReference type="Rhea" id="RHEA-COMP:10748"/>
        <dbReference type="ChEBI" id="CHEBI:83833"/>
        <dbReference type="ChEBI" id="CHEBI:83834"/>
        <dbReference type="EC" id="5.2.1.8"/>
    </reaction>
</comment>
<dbReference type="EMBL" id="GEDC01013316">
    <property type="protein sequence ID" value="JAS23982.1"/>
    <property type="molecule type" value="Transcribed_RNA"/>
</dbReference>
<dbReference type="SMART" id="SM00360">
    <property type="entry name" value="RRM"/>
    <property type="match status" value="1"/>
</dbReference>
<feature type="compositionally biased region" description="Low complexity" evidence="10">
    <location>
        <begin position="616"/>
        <end position="638"/>
    </location>
</feature>
<dbReference type="InterPro" id="IPR002130">
    <property type="entry name" value="Cyclophilin-type_PPIase_dom"/>
</dbReference>
<evidence type="ECO:0000259" key="12">
    <source>
        <dbReference type="PROSITE" id="PS50102"/>
    </source>
</evidence>
<dbReference type="SUPFAM" id="SSF50891">
    <property type="entry name" value="Cyclophilin-like"/>
    <property type="match status" value="1"/>
</dbReference>
<dbReference type="InterPro" id="IPR035979">
    <property type="entry name" value="RBD_domain_sf"/>
</dbReference>
<evidence type="ECO:0000313" key="13">
    <source>
        <dbReference type="EMBL" id="JAS15971.1"/>
    </source>
</evidence>